<dbReference type="InterPro" id="IPR005651">
    <property type="entry name" value="Trm112-like"/>
</dbReference>
<gene>
    <name evidence="2" type="ORF">DBW69_00055</name>
</gene>
<name>A0A368E2P4_9PROT</name>
<reference evidence="2 3" key="1">
    <citation type="journal article" date="2018" name="Microbiome">
        <title>Fine metagenomic profile of the Mediterranean stratified and mixed water columns revealed by assembly and recruitment.</title>
        <authorList>
            <person name="Haro-Moreno J.M."/>
            <person name="Lopez-Perez M."/>
            <person name="De La Torre J.R."/>
            <person name="Picazo A."/>
            <person name="Camacho A."/>
            <person name="Rodriguez-Valera F."/>
        </authorList>
    </citation>
    <scope>NUCLEOTIDE SEQUENCE [LARGE SCALE GENOMIC DNA]</scope>
    <source>
        <strain evidence="2">MED-G55</strain>
    </source>
</reference>
<accession>A0A368E2P4</accession>
<dbReference type="AlphaFoldDB" id="A0A368E2P4"/>
<comment type="similarity">
    <text evidence="1">Belongs to the UPF0434 family.</text>
</comment>
<evidence type="ECO:0000313" key="3">
    <source>
        <dbReference type="Proteomes" id="UP000252132"/>
    </source>
</evidence>
<dbReference type="PANTHER" id="PTHR33505:SF4">
    <property type="entry name" value="PROTEIN PREY, MITOCHONDRIAL"/>
    <property type="match status" value="1"/>
</dbReference>
<proteinExistence type="inferred from homology"/>
<dbReference type="FunFam" id="2.20.25.10:FF:000002">
    <property type="entry name" value="UPF0434 protein YcaR"/>
    <property type="match status" value="1"/>
</dbReference>
<sequence length="69" mass="7711">MTKENDESIDAASPDPSLLEILVCPVSRRPLSYDRDKQELISKEAGLAYPVRQGIPVMLESEARKIPKD</sequence>
<organism evidence="2 3">
    <name type="scientific">PS1 clade bacterium</name>
    <dbReference type="NCBI Taxonomy" id="2175152"/>
    <lineage>
        <taxon>Bacteria</taxon>
        <taxon>Pseudomonadati</taxon>
        <taxon>Pseudomonadota</taxon>
        <taxon>Alphaproteobacteria</taxon>
        <taxon>PS1 clade</taxon>
    </lineage>
</organism>
<dbReference type="HAMAP" id="MF_01187">
    <property type="entry name" value="UPF0434"/>
    <property type="match status" value="1"/>
</dbReference>
<dbReference type="SUPFAM" id="SSF158997">
    <property type="entry name" value="Trm112p-like"/>
    <property type="match status" value="1"/>
</dbReference>
<dbReference type="Gene3D" id="2.20.25.10">
    <property type="match status" value="1"/>
</dbReference>
<dbReference type="PANTHER" id="PTHR33505">
    <property type="entry name" value="ZGC:162634"/>
    <property type="match status" value="1"/>
</dbReference>
<evidence type="ECO:0000313" key="2">
    <source>
        <dbReference type="EMBL" id="RCL78370.1"/>
    </source>
</evidence>
<dbReference type="EMBL" id="QOQF01000001">
    <property type="protein sequence ID" value="RCL78370.1"/>
    <property type="molecule type" value="Genomic_DNA"/>
</dbReference>
<evidence type="ECO:0000256" key="1">
    <source>
        <dbReference type="HAMAP-Rule" id="MF_01187"/>
    </source>
</evidence>
<dbReference type="Pfam" id="PF03966">
    <property type="entry name" value="Trm112p"/>
    <property type="match status" value="1"/>
</dbReference>
<dbReference type="Proteomes" id="UP000252132">
    <property type="component" value="Unassembled WGS sequence"/>
</dbReference>
<dbReference type="GO" id="GO:0005829">
    <property type="term" value="C:cytosol"/>
    <property type="evidence" value="ECO:0007669"/>
    <property type="project" value="TreeGrafter"/>
</dbReference>
<protein>
    <recommendedName>
        <fullName evidence="1">UPF0434 protein DBW69_00055</fullName>
    </recommendedName>
</protein>
<comment type="caution">
    <text evidence="2">The sequence shown here is derived from an EMBL/GenBank/DDBJ whole genome shotgun (WGS) entry which is preliminary data.</text>
</comment>